<keyword evidence="3 6" id="KW-1133">Transmembrane helix</keyword>
<proteinExistence type="predicted"/>
<evidence type="ECO:0000256" key="1">
    <source>
        <dbReference type="ARBA" id="ARBA00004141"/>
    </source>
</evidence>
<keyword evidence="5" id="KW-0175">Coiled coil</keyword>
<evidence type="ECO:0000313" key="7">
    <source>
        <dbReference type="EMBL" id="CRG93437.1"/>
    </source>
</evidence>
<dbReference type="OrthoDB" id="354867at2759"/>
<protein>
    <submittedName>
        <fullName evidence="7">Zinc transporter ZIP domain-containing protein</fullName>
    </submittedName>
</protein>
<feature type="transmembrane region" description="Helical" evidence="6">
    <location>
        <begin position="339"/>
        <end position="364"/>
    </location>
</feature>
<feature type="coiled-coil region" evidence="5">
    <location>
        <begin position="211"/>
        <end position="248"/>
    </location>
</feature>
<dbReference type="Proteomes" id="UP000220797">
    <property type="component" value="Unassembled WGS sequence"/>
</dbReference>
<dbReference type="PANTHER" id="PTHR11040">
    <property type="entry name" value="ZINC/IRON TRANSPORTER"/>
    <property type="match status" value="1"/>
</dbReference>
<feature type="transmembrane region" description="Helical" evidence="6">
    <location>
        <begin position="422"/>
        <end position="443"/>
    </location>
</feature>
<keyword evidence="4 6" id="KW-0472">Membrane</keyword>
<comment type="subcellular location">
    <subcellularLocation>
        <location evidence="1">Membrane</location>
        <topology evidence="1">Multi-pass membrane protein</topology>
    </subcellularLocation>
</comment>
<keyword evidence="2 6" id="KW-0812">Transmembrane</keyword>
<accession>A0A1J1GMF9</accession>
<comment type="caution">
    <text evidence="7">The sequence shown here is derived from an EMBL/GenBank/DDBJ whole genome shotgun (WGS) entry which is preliminary data.</text>
</comment>
<dbReference type="RefSeq" id="XP_028526259.1">
    <property type="nucleotide sequence ID" value="XM_028674232.1"/>
</dbReference>
<evidence type="ECO:0000256" key="4">
    <source>
        <dbReference type="ARBA" id="ARBA00023136"/>
    </source>
</evidence>
<feature type="transmembrane region" description="Helical" evidence="6">
    <location>
        <begin position="376"/>
        <end position="401"/>
    </location>
</feature>
<evidence type="ECO:0000256" key="3">
    <source>
        <dbReference type="ARBA" id="ARBA00022989"/>
    </source>
</evidence>
<name>A0A1J1GMF9_PLAGA</name>
<feature type="transmembrane region" description="Helical" evidence="6">
    <location>
        <begin position="6"/>
        <end position="28"/>
    </location>
</feature>
<dbReference type="PANTHER" id="PTHR11040:SF140">
    <property type="entry name" value="ZRT (ZRT), IRT- (IRT-) LIKE PROTEIN TRANSPORTER"/>
    <property type="match status" value="1"/>
</dbReference>
<dbReference type="Pfam" id="PF02535">
    <property type="entry name" value="Zip"/>
    <property type="match status" value="1"/>
</dbReference>
<reference evidence="7" key="1">
    <citation type="submission" date="2015-04" db="EMBL/GenBank/DDBJ databases">
        <authorList>
            <consortium name="Pathogen Informatics"/>
        </authorList>
    </citation>
    <scope>NUCLEOTIDE SEQUENCE [LARGE SCALE GENOMIC DNA]</scope>
    <source>
        <strain evidence="7">8A</strain>
    </source>
</reference>
<dbReference type="EMBL" id="CVMV01000016">
    <property type="protein sequence ID" value="CRG93437.1"/>
    <property type="molecule type" value="Genomic_DNA"/>
</dbReference>
<dbReference type="AlphaFoldDB" id="A0A1J1GMF9"/>
<sequence length="444" mass="51453">MIPYIDKIFAFFSIFFVTIFGAVVPLCIESYSECKLFNLVLGYSGGILLGGGLVHLLPEAREDLNKVKKQQNLHFNYPLCEMFAVLGIFLIIIVEQISDYLIQKRKNRHTEKPNEDNCCNECYNIFFYANKFDYINILNIIRNNKIEDNQMYFINLKNINSSKKDQNVIEKICTNKSAKLGNMNIRYMEKKNICKKIKVQDSFEINSKYKNVSLNRNKNMLISKLNEKKKQNDEKQEVTRDLQSCCEEDMEDSNIYFIQTFSDDIIEEYESDDSIQYNFNKAPIILLLAFSFHSIIEGITLGSVKNSYVTNLSIISHKAFASFSIGINLINKHMKKKKYILFMFLFSLMTPLGILLGLVTNIFASTSSTVIQFLPSILASIGSGTFVYISLFEIIGPLLYTYKIHNHCMHTQKNFAYYKIQYKIQIILLIIIGALSMFILTWYF</sequence>
<evidence type="ECO:0000256" key="6">
    <source>
        <dbReference type="SAM" id="Phobius"/>
    </source>
</evidence>
<dbReference type="VEuPathDB" id="PlasmoDB:PGAL8A_00114300"/>
<keyword evidence="8" id="KW-1185">Reference proteome</keyword>
<dbReference type="GeneID" id="39729668"/>
<evidence type="ECO:0000313" key="8">
    <source>
        <dbReference type="Proteomes" id="UP000220797"/>
    </source>
</evidence>
<feature type="transmembrane region" description="Helical" evidence="6">
    <location>
        <begin position="40"/>
        <end position="58"/>
    </location>
</feature>
<dbReference type="InterPro" id="IPR003689">
    <property type="entry name" value="ZIP"/>
</dbReference>
<evidence type="ECO:0000256" key="2">
    <source>
        <dbReference type="ARBA" id="ARBA00022692"/>
    </source>
</evidence>
<organism evidence="7 8">
    <name type="scientific">Plasmodium gallinaceum</name>
    <dbReference type="NCBI Taxonomy" id="5849"/>
    <lineage>
        <taxon>Eukaryota</taxon>
        <taxon>Sar</taxon>
        <taxon>Alveolata</taxon>
        <taxon>Apicomplexa</taxon>
        <taxon>Aconoidasida</taxon>
        <taxon>Haemosporida</taxon>
        <taxon>Plasmodiidae</taxon>
        <taxon>Plasmodium</taxon>
        <taxon>Plasmodium (Haemamoeba)</taxon>
    </lineage>
</organism>
<evidence type="ECO:0000256" key="5">
    <source>
        <dbReference type="SAM" id="Coils"/>
    </source>
</evidence>
<dbReference type="GO" id="GO:0016020">
    <property type="term" value="C:membrane"/>
    <property type="evidence" value="ECO:0007669"/>
    <property type="project" value="UniProtKB-SubCell"/>
</dbReference>
<dbReference type="GO" id="GO:0005385">
    <property type="term" value="F:zinc ion transmembrane transporter activity"/>
    <property type="evidence" value="ECO:0007669"/>
    <property type="project" value="TreeGrafter"/>
</dbReference>
<dbReference type="OMA" id="NECYNIF"/>
<gene>
    <name evidence="7" type="ORF">PGAL8A_00114300</name>
</gene>
<feature type="transmembrane region" description="Helical" evidence="6">
    <location>
        <begin position="82"/>
        <end position="102"/>
    </location>
</feature>